<dbReference type="AlphaFoldDB" id="A0A0B2QLI2"/>
<feature type="region of interest" description="Disordered" evidence="1">
    <location>
        <begin position="101"/>
        <end position="125"/>
    </location>
</feature>
<dbReference type="Proteomes" id="UP000053555">
    <property type="component" value="Unassembled WGS sequence"/>
</dbReference>
<evidence type="ECO:0000313" key="2">
    <source>
        <dbReference type="EMBL" id="KHN20607.1"/>
    </source>
</evidence>
<proteinExistence type="predicted"/>
<feature type="compositionally biased region" description="Basic and acidic residues" evidence="1">
    <location>
        <begin position="109"/>
        <end position="125"/>
    </location>
</feature>
<dbReference type="EMBL" id="KN658319">
    <property type="protein sequence ID" value="KHN20607.1"/>
    <property type="molecule type" value="Genomic_DNA"/>
</dbReference>
<evidence type="ECO:0000256" key="1">
    <source>
        <dbReference type="SAM" id="MobiDB-lite"/>
    </source>
</evidence>
<gene>
    <name evidence="2" type="ORF">glysoja_043130</name>
</gene>
<organism evidence="2">
    <name type="scientific">Glycine soja</name>
    <name type="common">Wild soybean</name>
    <dbReference type="NCBI Taxonomy" id="3848"/>
    <lineage>
        <taxon>Eukaryota</taxon>
        <taxon>Viridiplantae</taxon>
        <taxon>Streptophyta</taxon>
        <taxon>Embryophyta</taxon>
        <taxon>Tracheophyta</taxon>
        <taxon>Spermatophyta</taxon>
        <taxon>Magnoliopsida</taxon>
        <taxon>eudicotyledons</taxon>
        <taxon>Gunneridae</taxon>
        <taxon>Pentapetalae</taxon>
        <taxon>rosids</taxon>
        <taxon>fabids</taxon>
        <taxon>Fabales</taxon>
        <taxon>Fabaceae</taxon>
        <taxon>Papilionoideae</taxon>
        <taxon>50 kb inversion clade</taxon>
        <taxon>NPAAA clade</taxon>
        <taxon>indigoferoid/millettioid clade</taxon>
        <taxon>Phaseoleae</taxon>
        <taxon>Glycine</taxon>
        <taxon>Glycine subgen. Soja</taxon>
    </lineage>
</organism>
<accession>A0A0B2QLI2</accession>
<name>A0A0B2QLI2_GLYSO</name>
<sequence length="178" mass="20866">MFTEFVAYHASSKANQNSTQNQEIRVGKSYSMENCQWEQELQPYNQHEEERSSNLDNLLMQFKESAKSTQQAFKSLEIQVGKLAKEVAKFMATREENFVEVEAQEESLVEEHDSREKDEEKKRHGEHDKSLSVILSLTSSTSLAMIWKVFLEYISFMESIAKRRKCKEDEFYVTFMPP</sequence>
<reference evidence="2" key="1">
    <citation type="submission" date="2014-07" db="EMBL/GenBank/DDBJ databases">
        <title>Identification of a novel salt tolerance gene in wild soybean by whole-genome sequencing.</title>
        <authorList>
            <person name="Lam H.-M."/>
            <person name="Qi X."/>
            <person name="Li M.-W."/>
            <person name="Liu X."/>
            <person name="Xie M."/>
            <person name="Ni M."/>
            <person name="Xu X."/>
        </authorList>
    </citation>
    <scope>NUCLEOTIDE SEQUENCE [LARGE SCALE GENOMIC DNA]</scope>
    <source>
        <tissue evidence="2">Root</tissue>
    </source>
</reference>
<protein>
    <submittedName>
        <fullName evidence="2">Uncharacterized protein</fullName>
    </submittedName>
</protein>